<dbReference type="Gene3D" id="1.25.50.20">
    <property type="match status" value="1"/>
</dbReference>
<dbReference type="STRING" id="121845.A0A3Q0IPH8"/>
<sequence length="297" mass="34407">MDDAFALARAGMLSYEVPLDMSKSLKDHWTYVTWMTVLNNVRYFKNILIHEKHSMIEEVLRKLTTAAYDQLSYELSLSYSEELLLSEISEWSCRLSVHACVSKVNKTYHENGYDLIKAMHTDQMINTILCTVVRESNDKEFNILWESLNTTDDKYPILLKSLSCSKNQTKVFEVLDKILDESSTHLSALWSQLSSDPDTAVHMFTWFRDSWDSSIKEKVNDRGVLGKIVTGCTEGLTTTAQLLQLKKFLQNREEDDVIKELEAVFTSSIQIIESKISWRNKHSSLVNKWLRTYVENH</sequence>
<dbReference type="GO" id="GO:0008270">
    <property type="term" value="F:zinc ion binding"/>
    <property type="evidence" value="ECO:0007669"/>
    <property type="project" value="TreeGrafter"/>
</dbReference>
<protein>
    <submittedName>
        <fullName evidence="4">Thyrotropin-releasing hormone-degrading ectoenzyme-like</fullName>
    </submittedName>
</protein>
<dbReference type="PaxDb" id="121845-A0A3Q0IPH8"/>
<dbReference type="PANTHER" id="PTHR11533">
    <property type="entry name" value="PROTEASE M1 ZINC METALLOPROTEASE"/>
    <property type="match status" value="1"/>
</dbReference>
<dbReference type="GO" id="GO:0006508">
    <property type="term" value="P:proteolysis"/>
    <property type="evidence" value="ECO:0007669"/>
    <property type="project" value="TreeGrafter"/>
</dbReference>
<dbReference type="GO" id="GO:0016020">
    <property type="term" value="C:membrane"/>
    <property type="evidence" value="ECO:0007669"/>
    <property type="project" value="TreeGrafter"/>
</dbReference>
<dbReference type="GO" id="GO:0070006">
    <property type="term" value="F:metalloaminopeptidase activity"/>
    <property type="evidence" value="ECO:0007669"/>
    <property type="project" value="TreeGrafter"/>
</dbReference>
<organism evidence="3 4">
    <name type="scientific">Diaphorina citri</name>
    <name type="common">Asian citrus psyllid</name>
    <dbReference type="NCBI Taxonomy" id="121845"/>
    <lineage>
        <taxon>Eukaryota</taxon>
        <taxon>Metazoa</taxon>
        <taxon>Ecdysozoa</taxon>
        <taxon>Arthropoda</taxon>
        <taxon>Hexapoda</taxon>
        <taxon>Insecta</taxon>
        <taxon>Pterygota</taxon>
        <taxon>Neoptera</taxon>
        <taxon>Paraneoptera</taxon>
        <taxon>Hemiptera</taxon>
        <taxon>Sternorrhyncha</taxon>
        <taxon>Psylloidea</taxon>
        <taxon>Psyllidae</taxon>
        <taxon>Diaphorininae</taxon>
        <taxon>Diaphorina</taxon>
    </lineage>
</organism>
<gene>
    <name evidence="4" type="primary">LOC103505023</name>
</gene>
<feature type="domain" description="ERAP1-like C-terminal" evidence="2">
    <location>
        <begin position="2"/>
        <end position="255"/>
    </location>
</feature>
<comment type="similarity">
    <text evidence="1">Belongs to the peptidase M1 family.</text>
</comment>
<name>A0A3Q0IPH8_DIACI</name>
<dbReference type="GO" id="GO:0042277">
    <property type="term" value="F:peptide binding"/>
    <property type="evidence" value="ECO:0007669"/>
    <property type="project" value="TreeGrafter"/>
</dbReference>
<dbReference type="AlphaFoldDB" id="A0A3Q0IPH8"/>
<keyword evidence="3" id="KW-1185">Reference proteome</keyword>
<evidence type="ECO:0000259" key="2">
    <source>
        <dbReference type="Pfam" id="PF11838"/>
    </source>
</evidence>
<dbReference type="GO" id="GO:0005615">
    <property type="term" value="C:extracellular space"/>
    <property type="evidence" value="ECO:0007669"/>
    <property type="project" value="TreeGrafter"/>
</dbReference>
<dbReference type="InterPro" id="IPR050344">
    <property type="entry name" value="Peptidase_M1_aminopeptidases"/>
</dbReference>
<dbReference type="Proteomes" id="UP000079169">
    <property type="component" value="Unplaced"/>
</dbReference>
<dbReference type="GeneID" id="103505023"/>
<dbReference type="RefSeq" id="XP_026676230.1">
    <property type="nucleotide sequence ID" value="XM_026820429.1"/>
</dbReference>
<accession>A0A3Q0IPH8</accession>
<evidence type="ECO:0000313" key="3">
    <source>
        <dbReference type="Proteomes" id="UP000079169"/>
    </source>
</evidence>
<dbReference type="PANTHER" id="PTHR11533:SF294">
    <property type="entry name" value="THYROTROPIN-RELEASING HORMONE-DEGRADING ECTOENZYME"/>
    <property type="match status" value="1"/>
</dbReference>
<evidence type="ECO:0000256" key="1">
    <source>
        <dbReference type="ARBA" id="ARBA00010136"/>
    </source>
</evidence>
<evidence type="ECO:0000313" key="4">
    <source>
        <dbReference type="RefSeq" id="XP_026676230.1"/>
    </source>
</evidence>
<dbReference type="InterPro" id="IPR024571">
    <property type="entry name" value="ERAP1-like_C_dom"/>
</dbReference>
<dbReference type="GO" id="GO:0005737">
    <property type="term" value="C:cytoplasm"/>
    <property type="evidence" value="ECO:0007669"/>
    <property type="project" value="TreeGrafter"/>
</dbReference>
<dbReference type="Pfam" id="PF11838">
    <property type="entry name" value="ERAP1_C"/>
    <property type="match status" value="1"/>
</dbReference>
<dbReference type="GO" id="GO:0043171">
    <property type="term" value="P:peptide catabolic process"/>
    <property type="evidence" value="ECO:0007669"/>
    <property type="project" value="TreeGrafter"/>
</dbReference>
<reference evidence="4" key="1">
    <citation type="submission" date="2025-08" db="UniProtKB">
        <authorList>
            <consortium name="RefSeq"/>
        </authorList>
    </citation>
    <scope>IDENTIFICATION</scope>
</reference>
<dbReference type="KEGG" id="dci:103505023"/>
<proteinExistence type="inferred from homology"/>